<protein>
    <submittedName>
        <fullName evidence="2">Uncharacterized protein</fullName>
    </submittedName>
</protein>
<keyword evidence="1" id="KW-0732">Signal</keyword>
<dbReference type="Proteomes" id="UP000572754">
    <property type="component" value="Unassembled WGS sequence"/>
</dbReference>
<reference evidence="2 3" key="2">
    <citation type="submission" date="2020-05" db="EMBL/GenBank/DDBJ databases">
        <title>Identification and distribution of gene clusters putatively required for synthesis of sphingolipid metabolism inhibitors in phylogenetically diverse species of the filamentous fungus Fusarium.</title>
        <authorList>
            <person name="Kim H.-S."/>
            <person name="Busman M."/>
            <person name="Brown D.W."/>
            <person name="Divon H."/>
            <person name="Uhlig S."/>
            <person name="Proctor R.H."/>
        </authorList>
    </citation>
    <scope>NUCLEOTIDE SEQUENCE [LARGE SCALE GENOMIC DNA]</scope>
    <source>
        <strain evidence="2 3">NRRL 25331</strain>
    </source>
</reference>
<sequence>MLFHSVLGLIAFPAVALGTSFTAKTISQLLRYMVRERCPTVYTVINPADCKSGLEELVTFPSITGLLGIAEVPKSPGKPETFIVVGSEATALSHLTPGTFEAWAIEFPN</sequence>
<keyword evidence="3" id="KW-1185">Reference proteome</keyword>
<organism evidence="2 3">
    <name type="scientific">Fusarium circinatum</name>
    <name type="common">Pitch canker fungus</name>
    <name type="synonym">Gibberella circinata</name>
    <dbReference type="NCBI Taxonomy" id="48490"/>
    <lineage>
        <taxon>Eukaryota</taxon>
        <taxon>Fungi</taxon>
        <taxon>Dikarya</taxon>
        <taxon>Ascomycota</taxon>
        <taxon>Pezizomycotina</taxon>
        <taxon>Sordariomycetes</taxon>
        <taxon>Hypocreomycetidae</taxon>
        <taxon>Hypocreales</taxon>
        <taxon>Nectriaceae</taxon>
        <taxon>Fusarium</taxon>
        <taxon>Fusarium fujikuroi species complex</taxon>
    </lineage>
</organism>
<feature type="chain" id="PRO_5034168801" evidence="1">
    <location>
        <begin position="19"/>
        <end position="109"/>
    </location>
</feature>
<proteinExistence type="predicted"/>
<evidence type="ECO:0000313" key="3">
    <source>
        <dbReference type="Proteomes" id="UP000572754"/>
    </source>
</evidence>
<dbReference type="AlphaFoldDB" id="A0A8H5THX9"/>
<evidence type="ECO:0000256" key="1">
    <source>
        <dbReference type="SAM" id="SignalP"/>
    </source>
</evidence>
<gene>
    <name evidence="2" type="ORF">FCIRC_8686</name>
</gene>
<evidence type="ECO:0000313" key="2">
    <source>
        <dbReference type="EMBL" id="KAF5671456.1"/>
    </source>
</evidence>
<dbReference type="EMBL" id="JAAQPE010000291">
    <property type="protein sequence ID" value="KAF5671456.1"/>
    <property type="molecule type" value="Genomic_DNA"/>
</dbReference>
<reference evidence="3" key="1">
    <citation type="journal article" date="2020" name="BMC Genomics">
        <title>Correction to: Identification and distribution of gene clusters required for synthesis of sphingolipid metabolism inhibitors in diverse species of the filamentous fungus Fusarium.</title>
        <authorList>
            <person name="Kim H.S."/>
            <person name="Lohmar J.M."/>
            <person name="Busman M."/>
            <person name="Brown D.W."/>
            <person name="Naumann T.A."/>
            <person name="Divon H.H."/>
            <person name="Lysoe E."/>
            <person name="Uhlig S."/>
            <person name="Proctor R.H."/>
        </authorList>
    </citation>
    <scope>NUCLEOTIDE SEQUENCE [LARGE SCALE GENOMIC DNA]</scope>
    <source>
        <strain evidence="3">NRRL 25331</strain>
    </source>
</reference>
<name>A0A8H5THX9_FUSCI</name>
<accession>A0A8H5THX9</accession>
<feature type="signal peptide" evidence="1">
    <location>
        <begin position="1"/>
        <end position="18"/>
    </location>
</feature>
<comment type="caution">
    <text evidence="2">The sequence shown here is derived from an EMBL/GenBank/DDBJ whole genome shotgun (WGS) entry which is preliminary data.</text>
</comment>